<evidence type="ECO:0000256" key="3">
    <source>
        <dbReference type="SAM" id="SignalP"/>
    </source>
</evidence>
<feature type="chain" id="PRO_5045706909" description="Integral membrane protein" evidence="3">
    <location>
        <begin position="23"/>
        <end position="318"/>
    </location>
</feature>
<sequence length="318" mass="32063">MRHVLSAICLMLAGLLAAAATAGQQVDQLLREPEPIREIAGQLPADEAFAEAVSERIADDAAEQLPAGVSGLVGSGLQNLVSSAVSDLLEDEDARAAWEESLQSTRTDYADQLETLFHEGASGEAGELAVPLDLTPVAQVLVGRIPMVGEEAADQLAPEIVVDVDPVSDSGVDAYGVATLAQASSHWPVGAIAAAVLAVLGLLLGRGRGRWVSLVLGGLVAAGLGLVAALGPASPDPTATAGASPASAAVVEHVAGEFAAWAQPTWWLFLGGAGVVVVAGLVGLLAARGPRGVDGDRQGPRGEGAAVHHPDHSGVSQV</sequence>
<reference evidence="5" key="1">
    <citation type="journal article" date="2019" name="Int. J. Syst. Evol. Microbiol.">
        <title>The Global Catalogue of Microorganisms (GCM) 10K type strain sequencing project: providing services to taxonomists for standard genome sequencing and annotation.</title>
        <authorList>
            <consortium name="The Broad Institute Genomics Platform"/>
            <consortium name="The Broad Institute Genome Sequencing Center for Infectious Disease"/>
            <person name="Wu L."/>
            <person name="Ma J."/>
        </authorList>
    </citation>
    <scope>NUCLEOTIDE SEQUENCE [LARGE SCALE GENOMIC DNA]</scope>
    <source>
        <strain evidence="5">JCM 11483</strain>
    </source>
</reference>
<accession>A0ABP6REZ2</accession>
<feature type="region of interest" description="Disordered" evidence="1">
    <location>
        <begin position="292"/>
        <end position="318"/>
    </location>
</feature>
<feature type="transmembrane region" description="Helical" evidence="2">
    <location>
        <begin position="187"/>
        <end position="204"/>
    </location>
</feature>
<protein>
    <recommendedName>
        <fullName evidence="6">Integral membrane protein</fullName>
    </recommendedName>
</protein>
<feature type="transmembrane region" description="Helical" evidence="2">
    <location>
        <begin position="211"/>
        <end position="230"/>
    </location>
</feature>
<proteinExistence type="predicted"/>
<keyword evidence="3" id="KW-0732">Signal</keyword>
<keyword evidence="2" id="KW-0472">Membrane</keyword>
<dbReference type="RefSeq" id="WP_344720267.1">
    <property type="nucleotide sequence ID" value="NZ_BAAAYG010000005.1"/>
</dbReference>
<keyword evidence="5" id="KW-1185">Reference proteome</keyword>
<evidence type="ECO:0000313" key="4">
    <source>
        <dbReference type="EMBL" id="GAA3285146.1"/>
    </source>
</evidence>
<organism evidence="4 5">
    <name type="scientific">Nesterenkonia halobia</name>
    <dbReference type="NCBI Taxonomy" id="37922"/>
    <lineage>
        <taxon>Bacteria</taxon>
        <taxon>Bacillati</taxon>
        <taxon>Actinomycetota</taxon>
        <taxon>Actinomycetes</taxon>
        <taxon>Micrococcales</taxon>
        <taxon>Micrococcaceae</taxon>
        <taxon>Nesterenkonia</taxon>
    </lineage>
</organism>
<dbReference type="EMBL" id="BAAAYG010000005">
    <property type="protein sequence ID" value="GAA3285146.1"/>
    <property type="molecule type" value="Genomic_DNA"/>
</dbReference>
<comment type="caution">
    <text evidence="4">The sequence shown here is derived from an EMBL/GenBank/DDBJ whole genome shotgun (WGS) entry which is preliminary data.</text>
</comment>
<evidence type="ECO:0000313" key="5">
    <source>
        <dbReference type="Proteomes" id="UP001501736"/>
    </source>
</evidence>
<evidence type="ECO:0008006" key="6">
    <source>
        <dbReference type="Google" id="ProtNLM"/>
    </source>
</evidence>
<keyword evidence="2" id="KW-1133">Transmembrane helix</keyword>
<feature type="compositionally biased region" description="Basic and acidic residues" evidence="1">
    <location>
        <begin position="292"/>
        <end position="312"/>
    </location>
</feature>
<feature type="signal peptide" evidence="3">
    <location>
        <begin position="1"/>
        <end position="22"/>
    </location>
</feature>
<keyword evidence="2" id="KW-0812">Transmembrane</keyword>
<name>A0ABP6REZ2_9MICC</name>
<gene>
    <name evidence="4" type="ORF">GCM10020260_17170</name>
</gene>
<dbReference type="Proteomes" id="UP001501736">
    <property type="component" value="Unassembled WGS sequence"/>
</dbReference>
<evidence type="ECO:0000256" key="2">
    <source>
        <dbReference type="SAM" id="Phobius"/>
    </source>
</evidence>
<feature type="transmembrane region" description="Helical" evidence="2">
    <location>
        <begin position="266"/>
        <end position="287"/>
    </location>
</feature>
<evidence type="ECO:0000256" key="1">
    <source>
        <dbReference type="SAM" id="MobiDB-lite"/>
    </source>
</evidence>